<dbReference type="EMBL" id="CAJNYV010000040">
    <property type="protein sequence ID" value="CAF3331000.1"/>
    <property type="molecule type" value="Genomic_DNA"/>
</dbReference>
<dbReference type="Gene3D" id="2.20.25.240">
    <property type="match status" value="1"/>
</dbReference>
<name>A0A821G811_9BILA</name>
<dbReference type="EMBL" id="CAJNYT010004383">
    <property type="protein sequence ID" value="CAF3659689.1"/>
    <property type="molecule type" value="Genomic_DNA"/>
</dbReference>
<dbReference type="Proteomes" id="UP000663869">
    <property type="component" value="Unassembled WGS sequence"/>
</dbReference>
<evidence type="ECO:0000313" key="5">
    <source>
        <dbReference type="EMBL" id="CAF4867494.1"/>
    </source>
</evidence>
<evidence type="ECO:0000313" key="7">
    <source>
        <dbReference type="Proteomes" id="UP000663862"/>
    </source>
</evidence>
<evidence type="ECO:0000313" key="4">
    <source>
        <dbReference type="EMBL" id="CAF4662838.1"/>
    </source>
</evidence>
<dbReference type="EMBL" id="CAJOBS010004191">
    <property type="protein sequence ID" value="CAF4876149.1"/>
    <property type="molecule type" value="Genomic_DNA"/>
</dbReference>
<dbReference type="Proteomes" id="UP000663865">
    <property type="component" value="Unassembled WGS sequence"/>
</dbReference>
<reference evidence="4" key="1">
    <citation type="submission" date="2021-02" db="EMBL/GenBank/DDBJ databases">
        <authorList>
            <person name="Nowell W R."/>
        </authorList>
    </citation>
    <scope>NUCLEOTIDE SEQUENCE</scope>
</reference>
<dbReference type="AlphaFoldDB" id="A0A821G811"/>
<evidence type="ECO:0000313" key="6">
    <source>
        <dbReference type="EMBL" id="CAF4876149.1"/>
    </source>
</evidence>
<protein>
    <submittedName>
        <fullName evidence="4">Uncharacterized protein</fullName>
    </submittedName>
</protein>
<dbReference type="Proteomes" id="UP000663862">
    <property type="component" value="Unassembled WGS sequence"/>
</dbReference>
<sequence length="121" mass="14373">MDRSTSEKTYWRCIKYSPNRCHSRLRTCVLTHNILKQPTEHICRVDGTTLQLRKFDEKVAHRAMNTQEIPDTIVTNCYKDLPDPSIARLTVRDNIKRRIRIFRQKNQLVKEPNDPNSHLFP</sequence>
<dbReference type="EMBL" id="CAJOBQ010005829">
    <property type="protein sequence ID" value="CAF4662838.1"/>
    <property type="molecule type" value="Genomic_DNA"/>
</dbReference>
<dbReference type="Proteomes" id="UP000663838">
    <property type="component" value="Unassembled WGS sequence"/>
</dbReference>
<evidence type="ECO:0000313" key="3">
    <source>
        <dbReference type="EMBL" id="CAF3718803.1"/>
    </source>
</evidence>
<dbReference type="EMBL" id="CAJNYU010004025">
    <property type="protein sequence ID" value="CAF3718803.1"/>
    <property type="molecule type" value="Genomic_DNA"/>
</dbReference>
<comment type="caution">
    <text evidence="4">The sequence shown here is derived from an EMBL/GenBank/DDBJ whole genome shotgun (WGS) entry which is preliminary data.</text>
</comment>
<proteinExistence type="predicted"/>
<evidence type="ECO:0000313" key="2">
    <source>
        <dbReference type="EMBL" id="CAF3659689.1"/>
    </source>
</evidence>
<dbReference type="Proteomes" id="UP000663848">
    <property type="component" value="Unassembled WGS sequence"/>
</dbReference>
<accession>A0A821G811</accession>
<dbReference type="EMBL" id="CAJOBR010007690">
    <property type="protein sequence ID" value="CAF4867494.1"/>
    <property type="molecule type" value="Genomic_DNA"/>
</dbReference>
<organism evidence="4 7">
    <name type="scientific">Rotaria socialis</name>
    <dbReference type="NCBI Taxonomy" id="392032"/>
    <lineage>
        <taxon>Eukaryota</taxon>
        <taxon>Metazoa</taxon>
        <taxon>Spiralia</taxon>
        <taxon>Gnathifera</taxon>
        <taxon>Rotifera</taxon>
        <taxon>Eurotatoria</taxon>
        <taxon>Bdelloidea</taxon>
        <taxon>Philodinida</taxon>
        <taxon>Philodinidae</taxon>
        <taxon>Rotaria</taxon>
    </lineage>
</organism>
<gene>
    <name evidence="3" type="ORF">FME351_LOCUS28914</name>
    <name evidence="2" type="ORF">GRG538_LOCUS25670</name>
    <name evidence="1" type="ORF">KIK155_LOCUS1619</name>
    <name evidence="5" type="ORF">QYT958_LOCUS28396</name>
    <name evidence="6" type="ORF">TOA249_LOCUS28884</name>
    <name evidence="4" type="ORF">TSG867_LOCUS31441</name>
</gene>
<dbReference type="Proteomes" id="UP000663872">
    <property type="component" value="Unassembled WGS sequence"/>
</dbReference>
<evidence type="ECO:0000313" key="1">
    <source>
        <dbReference type="EMBL" id="CAF3331000.1"/>
    </source>
</evidence>